<comment type="caution">
    <text evidence="3">The sequence shown here is derived from an EMBL/GenBank/DDBJ whole genome shotgun (WGS) entry which is preliminary data.</text>
</comment>
<dbReference type="InterPro" id="IPR017932">
    <property type="entry name" value="GATase_2_dom"/>
</dbReference>
<evidence type="ECO:0000256" key="1">
    <source>
        <dbReference type="ARBA" id="ARBA00022962"/>
    </source>
</evidence>
<feature type="domain" description="Glutamine amidotransferase type-2" evidence="2">
    <location>
        <begin position="2"/>
        <end position="261"/>
    </location>
</feature>
<keyword evidence="4" id="KW-1185">Reference proteome</keyword>
<proteinExistence type="predicted"/>
<evidence type="ECO:0000259" key="2">
    <source>
        <dbReference type="PROSITE" id="PS51278"/>
    </source>
</evidence>
<reference evidence="3 4" key="1">
    <citation type="submission" date="2020-03" db="EMBL/GenBank/DDBJ databases">
        <title>Identification of Halomonas strains.</title>
        <authorList>
            <person name="Xiao Z."/>
            <person name="Dong F."/>
            <person name="Wang Z."/>
            <person name="Zhao J.-Y."/>
        </authorList>
    </citation>
    <scope>NUCLEOTIDE SEQUENCE [LARGE SCALE GENOMIC DNA]</scope>
    <source>
        <strain evidence="3 4">DX6</strain>
    </source>
</reference>
<dbReference type="CDD" id="cd01908">
    <property type="entry name" value="YafJ"/>
    <property type="match status" value="1"/>
</dbReference>
<evidence type="ECO:0000313" key="4">
    <source>
        <dbReference type="Proteomes" id="UP001318321"/>
    </source>
</evidence>
<dbReference type="PROSITE" id="PS51278">
    <property type="entry name" value="GATASE_TYPE_2"/>
    <property type="match status" value="1"/>
</dbReference>
<dbReference type="PANTHER" id="PTHR42824:SF1">
    <property type="entry name" value="GLUTAMINE AMIDOTRANSFERASE YAFJ-RELATED"/>
    <property type="match status" value="1"/>
</dbReference>
<dbReference type="InterPro" id="IPR029055">
    <property type="entry name" value="Ntn_hydrolases_N"/>
</dbReference>
<dbReference type="PANTHER" id="PTHR42824">
    <property type="entry name" value="GLUTAMINE AMIDOTRANSFERASE"/>
    <property type="match status" value="1"/>
</dbReference>
<dbReference type="Proteomes" id="UP001318321">
    <property type="component" value="Unassembled WGS sequence"/>
</dbReference>
<dbReference type="EMBL" id="JAAQTO010000054">
    <property type="protein sequence ID" value="NIC07592.1"/>
    <property type="molecule type" value="Genomic_DNA"/>
</dbReference>
<dbReference type="InterPro" id="IPR026869">
    <property type="entry name" value="EgtC-like"/>
</dbReference>
<dbReference type="SUPFAM" id="SSF56235">
    <property type="entry name" value="N-terminal nucleophile aminohydrolases (Ntn hydrolases)"/>
    <property type="match status" value="1"/>
</dbReference>
<dbReference type="Pfam" id="PF13230">
    <property type="entry name" value="GATase_4"/>
    <property type="match status" value="1"/>
</dbReference>
<protein>
    <submittedName>
        <fullName evidence="3">Class II glutamine amidotransferase</fullName>
    </submittedName>
</protein>
<dbReference type="RefSeq" id="WP_167118966.1">
    <property type="nucleotide sequence ID" value="NZ_JAAQTO010000054.1"/>
</dbReference>
<evidence type="ECO:0000313" key="3">
    <source>
        <dbReference type="EMBL" id="NIC07592.1"/>
    </source>
</evidence>
<sequence length="277" mass="31070">MCELLGMSANVPTDICFSFTGFLHRGGGTGPHRDGWGIAFYEAGGYRDFRDPHPSVRSPIARLITDYPIKSHIVISHIRQANVGEVRLANTHPFTREMWGRTWCYAHNGQLGEWQELPLSFYRPVGDTDSEHAFCWLLATLRERFPEAPGLTTCDATLSERHAALWQLLHHLCETLRAKGVFNLLLADGEFLYTYCSTKLAHITRRAPFGSAELSDAELTVNFAEHTTRHDIVSVIATEPLTCNEAWVRMEPGELLVWRHGRIVARLVAEPSSSAGS</sequence>
<gene>
    <name evidence="3" type="ORF">HBJ55_19370</name>
</gene>
<dbReference type="Gene3D" id="3.60.20.10">
    <property type="entry name" value="Glutamine Phosphoribosylpyrophosphate, subunit 1, domain 1"/>
    <property type="match status" value="1"/>
</dbReference>
<accession>A0ABX0PZA2</accession>
<keyword evidence="1 3" id="KW-0315">Glutamine amidotransferase</keyword>
<organism evidence="3 4">
    <name type="scientific">Billgrantia bachuensis</name>
    <dbReference type="NCBI Taxonomy" id="2717286"/>
    <lineage>
        <taxon>Bacteria</taxon>
        <taxon>Pseudomonadati</taxon>
        <taxon>Pseudomonadota</taxon>
        <taxon>Gammaproteobacteria</taxon>
        <taxon>Oceanospirillales</taxon>
        <taxon>Halomonadaceae</taxon>
        <taxon>Billgrantia</taxon>
    </lineage>
</organism>
<name>A0ABX0PZA2_9GAMM</name>